<dbReference type="InterPro" id="IPR005627">
    <property type="entry name" value="CutC-like"/>
</dbReference>
<dbReference type="EMBL" id="JAFBDZ010000002">
    <property type="protein sequence ID" value="MBM7585933.1"/>
    <property type="molecule type" value="Genomic_DNA"/>
</dbReference>
<accession>A0ABS2NDJ1</accession>
<keyword evidence="2" id="KW-0963">Cytoplasm</keyword>
<organism evidence="3 4">
    <name type="scientific">Rossellomorea pakistanensis</name>
    <dbReference type="NCBI Taxonomy" id="992288"/>
    <lineage>
        <taxon>Bacteria</taxon>
        <taxon>Bacillati</taxon>
        <taxon>Bacillota</taxon>
        <taxon>Bacilli</taxon>
        <taxon>Bacillales</taxon>
        <taxon>Bacillaceae</taxon>
        <taxon>Rossellomorea</taxon>
    </lineage>
</organism>
<dbReference type="PANTHER" id="PTHR12598:SF0">
    <property type="entry name" value="COPPER HOMEOSTASIS PROTEIN CUTC HOMOLOG"/>
    <property type="match status" value="1"/>
</dbReference>
<dbReference type="PANTHER" id="PTHR12598">
    <property type="entry name" value="COPPER HOMEOSTASIS PROTEIN CUTC"/>
    <property type="match status" value="1"/>
</dbReference>
<dbReference type="Gene3D" id="3.20.20.380">
    <property type="entry name" value="Copper homeostasis (CutC) domain"/>
    <property type="match status" value="1"/>
</dbReference>
<evidence type="ECO:0000256" key="1">
    <source>
        <dbReference type="ARBA" id="ARBA00007768"/>
    </source>
</evidence>
<evidence type="ECO:0000313" key="3">
    <source>
        <dbReference type="EMBL" id="MBM7585933.1"/>
    </source>
</evidence>
<keyword evidence="4" id="KW-1185">Reference proteome</keyword>
<evidence type="ECO:0000313" key="4">
    <source>
        <dbReference type="Proteomes" id="UP001646157"/>
    </source>
</evidence>
<dbReference type="HAMAP" id="MF_00795">
    <property type="entry name" value="CutC"/>
    <property type="match status" value="1"/>
</dbReference>
<reference evidence="3 4" key="1">
    <citation type="submission" date="2021-01" db="EMBL/GenBank/DDBJ databases">
        <title>Genomic Encyclopedia of Type Strains, Phase IV (KMG-IV): sequencing the most valuable type-strain genomes for metagenomic binning, comparative biology and taxonomic classification.</title>
        <authorList>
            <person name="Goeker M."/>
        </authorList>
    </citation>
    <scope>NUCLEOTIDE SEQUENCE [LARGE SCALE GENOMIC DNA]</scope>
    <source>
        <strain evidence="3 4">DSM 24834</strain>
    </source>
</reference>
<sequence>MSELEVIVLNEEDARVAEASGADRLELVTAIGEGGLTPSYNVIDKVVNRVKIPVQVMVRPHSFSFVYSETDIQQMRKDIEIVKQIGANGIVFGSLTENGELNTSMLKQVLEFSDGLSVTFHRAIDEANDPVALYKDLQSSHMKVDRILTSGGAANVRMGLQKLKAMLESQQNGGPTVMPGAGLTLDNIEDIHGELKAREYHFGSGVRKQNHFQFGIEPKKIEEIKGIITQR</sequence>
<dbReference type="SUPFAM" id="SSF110395">
    <property type="entry name" value="CutC-like"/>
    <property type="match status" value="1"/>
</dbReference>
<dbReference type="Pfam" id="PF03932">
    <property type="entry name" value="CutC"/>
    <property type="match status" value="1"/>
</dbReference>
<evidence type="ECO:0000256" key="2">
    <source>
        <dbReference type="HAMAP-Rule" id="MF_00795"/>
    </source>
</evidence>
<proteinExistence type="inferred from homology"/>
<gene>
    <name evidence="2" type="primary">cutC</name>
    <name evidence="3" type="ORF">JOC86_002475</name>
</gene>
<comment type="caution">
    <text evidence="2">Once thought to be involved in copper homeostasis, experiments in E.coli have shown this is not the case.</text>
</comment>
<comment type="subcellular location">
    <subcellularLocation>
        <location evidence="2">Cytoplasm</location>
    </subcellularLocation>
</comment>
<comment type="caution">
    <text evidence="3">The sequence shown here is derived from an EMBL/GenBank/DDBJ whole genome shotgun (WGS) entry which is preliminary data.</text>
</comment>
<dbReference type="Proteomes" id="UP001646157">
    <property type="component" value="Unassembled WGS sequence"/>
</dbReference>
<name>A0ABS2NDJ1_9BACI</name>
<protein>
    <recommendedName>
        <fullName evidence="2">PF03932 family protein CutC</fullName>
    </recommendedName>
</protein>
<dbReference type="InterPro" id="IPR036822">
    <property type="entry name" value="CutC-like_dom_sf"/>
</dbReference>
<comment type="similarity">
    <text evidence="1 2">Belongs to the CutC family.</text>
</comment>